<dbReference type="PANTHER" id="PTHR35011">
    <property type="entry name" value="2,3-DIKETO-L-GULONATE TRAP TRANSPORTER SMALL PERMEASE PROTEIN YIAM"/>
    <property type="match status" value="1"/>
</dbReference>
<dbReference type="InterPro" id="IPR055348">
    <property type="entry name" value="DctQ"/>
</dbReference>
<evidence type="ECO:0000313" key="12">
    <source>
        <dbReference type="Proteomes" id="UP001202550"/>
    </source>
</evidence>
<keyword evidence="3" id="KW-1003">Cell membrane</keyword>
<evidence type="ECO:0000256" key="8">
    <source>
        <dbReference type="ARBA" id="ARBA00038436"/>
    </source>
</evidence>
<keyword evidence="4 9" id="KW-0997">Cell inner membrane</keyword>
<feature type="transmembrane region" description="Helical" evidence="9">
    <location>
        <begin position="148"/>
        <end position="170"/>
    </location>
</feature>
<dbReference type="PANTHER" id="PTHR35011:SF4">
    <property type="entry name" value="SLL1102 PROTEIN"/>
    <property type="match status" value="1"/>
</dbReference>
<accession>A0ABT0M4K0</accession>
<comment type="caution">
    <text evidence="9">Lacks conserved residue(s) required for the propagation of feature annotation.</text>
</comment>
<dbReference type="Proteomes" id="UP001202550">
    <property type="component" value="Unassembled WGS sequence"/>
</dbReference>
<feature type="transmembrane region" description="Helical" evidence="9">
    <location>
        <begin position="203"/>
        <end position="219"/>
    </location>
</feature>
<evidence type="ECO:0000256" key="4">
    <source>
        <dbReference type="ARBA" id="ARBA00022519"/>
    </source>
</evidence>
<keyword evidence="2 9" id="KW-0813">Transport</keyword>
<evidence type="ECO:0000256" key="7">
    <source>
        <dbReference type="ARBA" id="ARBA00023136"/>
    </source>
</evidence>
<gene>
    <name evidence="11" type="ORF">M3N55_13665</name>
</gene>
<evidence type="ECO:0000256" key="6">
    <source>
        <dbReference type="ARBA" id="ARBA00022989"/>
    </source>
</evidence>
<comment type="similarity">
    <text evidence="8 9">Belongs to the TRAP transporter small permease family.</text>
</comment>
<protein>
    <recommendedName>
        <fullName evidence="9">TRAP transporter small permease protein</fullName>
    </recommendedName>
</protein>
<feature type="domain" description="Tripartite ATP-independent periplasmic transporters DctQ component" evidence="10">
    <location>
        <begin position="196"/>
        <end position="304"/>
    </location>
</feature>
<keyword evidence="6 9" id="KW-1133">Transmembrane helix</keyword>
<organism evidence="11 12">
    <name type="scientific">Roseinatronobacter domitianus</name>
    <dbReference type="NCBI Taxonomy" id="2940293"/>
    <lineage>
        <taxon>Bacteria</taxon>
        <taxon>Pseudomonadati</taxon>
        <taxon>Pseudomonadota</taxon>
        <taxon>Alphaproteobacteria</taxon>
        <taxon>Rhodobacterales</taxon>
        <taxon>Paracoccaceae</taxon>
        <taxon>Roseinatronobacter</taxon>
    </lineage>
</organism>
<comment type="subunit">
    <text evidence="9">The complex comprises the extracytoplasmic solute receptor protein and the two transmembrane proteins.</text>
</comment>
<comment type="subcellular location">
    <subcellularLocation>
        <location evidence="1 9">Cell inner membrane</location>
        <topology evidence="1 9">Multi-pass membrane protein</topology>
    </subcellularLocation>
</comment>
<feature type="transmembrane region" description="Helical" evidence="9">
    <location>
        <begin position="290"/>
        <end position="314"/>
    </location>
</feature>
<reference evidence="11 12" key="1">
    <citation type="submission" date="2022-05" db="EMBL/GenBank/DDBJ databases">
        <title>Seasonal and diel survey of microbial diversity of the Tyrrhenian coast.</title>
        <authorList>
            <person name="Gattoni G."/>
            <person name="Corral P."/>
        </authorList>
    </citation>
    <scope>NUCLEOTIDE SEQUENCE [LARGE SCALE GENOMIC DNA]</scope>
    <source>
        <strain evidence="11 12">V10</strain>
    </source>
</reference>
<dbReference type="EMBL" id="JALZWP010000016">
    <property type="protein sequence ID" value="MCL1629780.1"/>
    <property type="molecule type" value="Genomic_DNA"/>
</dbReference>
<name>A0ABT0M4K0_9RHOB</name>
<feature type="transmembrane region" description="Helical" evidence="9">
    <location>
        <begin position="32"/>
        <end position="49"/>
    </location>
</feature>
<evidence type="ECO:0000313" key="11">
    <source>
        <dbReference type="EMBL" id="MCL1629780.1"/>
    </source>
</evidence>
<feature type="transmembrane region" description="Helical" evidence="9">
    <location>
        <begin position="107"/>
        <end position="128"/>
    </location>
</feature>
<evidence type="ECO:0000256" key="5">
    <source>
        <dbReference type="ARBA" id="ARBA00022692"/>
    </source>
</evidence>
<dbReference type="Pfam" id="PF04290">
    <property type="entry name" value="DctQ"/>
    <property type="match status" value="1"/>
</dbReference>
<evidence type="ECO:0000256" key="9">
    <source>
        <dbReference type="RuleBase" id="RU369079"/>
    </source>
</evidence>
<sequence length="348" mass="38388">MALRELTGTALAMLALAAAFWLSVLPASSTDILPTLAVLIGALIGAVILQGNPGTIAGATVLGWFAVMFAQPFSLSTREFNGLSRLARRDDQEAAELLAYYEAFSPYAIYLMFALTALLLAILIFGMARGRLLFFQNMLAASDGLAKFLNRVGVTSAVVLFSALIFAIMYDVTQRQYLGYDSSLTNTEWYKFFSSTRVQEMEWHLHATLFLMVLGYGYIQDGHVRIELVRDTMKPRTRVWIEFLGCILFMVPYCYVVMKFGIENAMRSWTIGESSAATTGLPNRFIIKGMLPFGFALIALAGMSVALKCAVYLFGPPSLRARSNYYAHSHQNPAPAEDDDTPADAKHA</sequence>
<feature type="transmembrane region" description="Helical" evidence="9">
    <location>
        <begin position="56"/>
        <end position="75"/>
    </location>
</feature>
<evidence type="ECO:0000256" key="2">
    <source>
        <dbReference type="ARBA" id="ARBA00022448"/>
    </source>
</evidence>
<dbReference type="RefSeq" id="WP_249060018.1">
    <property type="nucleotide sequence ID" value="NZ_JALZWP010000016.1"/>
</dbReference>
<evidence type="ECO:0000256" key="1">
    <source>
        <dbReference type="ARBA" id="ARBA00004429"/>
    </source>
</evidence>
<dbReference type="InterPro" id="IPR007387">
    <property type="entry name" value="TRAP_DctQ"/>
</dbReference>
<evidence type="ECO:0000259" key="10">
    <source>
        <dbReference type="Pfam" id="PF04290"/>
    </source>
</evidence>
<feature type="transmembrane region" description="Helical" evidence="9">
    <location>
        <begin position="239"/>
        <end position="258"/>
    </location>
</feature>
<proteinExistence type="inferred from homology"/>
<comment type="caution">
    <text evidence="11">The sequence shown here is derived from an EMBL/GenBank/DDBJ whole genome shotgun (WGS) entry which is preliminary data.</text>
</comment>
<keyword evidence="12" id="KW-1185">Reference proteome</keyword>
<comment type="function">
    <text evidence="9">Part of the tripartite ATP-independent periplasmic (TRAP) transport system.</text>
</comment>
<keyword evidence="5 9" id="KW-0812">Transmembrane</keyword>
<keyword evidence="7 9" id="KW-0472">Membrane</keyword>
<evidence type="ECO:0000256" key="3">
    <source>
        <dbReference type="ARBA" id="ARBA00022475"/>
    </source>
</evidence>